<dbReference type="AlphaFoldDB" id="A0A6N4VED2"/>
<organism evidence="2 3">
    <name type="scientific">Mycolicibacterium poriferae</name>
    <dbReference type="NCBI Taxonomy" id="39694"/>
    <lineage>
        <taxon>Bacteria</taxon>
        <taxon>Bacillati</taxon>
        <taxon>Actinomycetota</taxon>
        <taxon>Actinomycetes</taxon>
        <taxon>Mycobacteriales</taxon>
        <taxon>Mycobacteriaceae</taxon>
        <taxon>Mycolicibacterium</taxon>
    </lineage>
</organism>
<protein>
    <recommendedName>
        <fullName evidence="1">PASTA domain-containing protein</fullName>
    </recommendedName>
</protein>
<dbReference type="KEGG" id="mpof:MPOR_39770"/>
<dbReference type="Pfam" id="PF03793">
    <property type="entry name" value="PASTA"/>
    <property type="match status" value="1"/>
</dbReference>
<evidence type="ECO:0000313" key="3">
    <source>
        <dbReference type="Proteomes" id="UP000466785"/>
    </source>
</evidence>
<keyword evidence="3" id="KW-1185">Reference proteome</keyword>
<accession>A0A6N4VED2</accession>
<dbReference type="InterPro" id="IPR005543">
    <property type="entry name" value="PASTA_dom"/>
</dbReference>
<name>A0A6N4VED2_9MYCO</name>
<sequence length="126" mass="13088">MDHGRMLGGGQMMETNARRRALAGIALAACVVGAVAACSGGQQPSAASEQTSSPKSAPTTLVMPALQCMDWTDAEPLLRDAGWRGAVQKGEDVTNSACLPNQIGWQEPSPGEVIPSDAPITLRFVP</sequence>
<reference evidence="2 3" key="1">
    <citation type="journal article" date="2019" name="Emerg. Microbes Infect.">
        <title>Comprehensive subspecies identification of 175 nontuberculous mycobacteria species based on 7547 genomic profiles.</title>
        <authorList>
            <person name="Matsumoto Y."/>
            <person name="Kinjo T."/>
            <person name="Motooka D."/>
            <person name="Nabeya D."/>
            <person name="Jung N."/>
            <person name="Uechi K."/>
            <person name="Horii T."/>
            <person name="Iida T."/>
            <person name="Fujita J."/>
            <person name="Nakamura S."/>
        </authorList>
    </citation>
    <scope>NUCLEOTIDE SEQUENCE [LARGE SCALE GENOMIC DNA]</scope>
    <source>
        <strain evidence="2 3">JCM 12603</strain>
    </source>
</reference>
<proteinExistence type="predicted"/>
<dbReference type="PROSITE" id="PS51178">
    <property type="entry name" value="PASTA"/>
    <property type="match status" value="1"/>
</dbReference>
<feature type="domain" description="PASTA" evidence="1">
    <location>
        <begin position="57"/>
        <end position="126"/>
    </location>
</feature>
<dbReference type="Gene3D" id="3.30.10.20">
    <property type="match status" value="1"/>
</dbReference>
<gene>
    <name evidence="2" type="ORF">MPOR_39770</name>
</gene>
<evidence type="ECO:0000259" key="1">
    <source>
        <dbReference type="PROSITE" id="PS51178"/>
    </source>
</evidence>
<dbReference type="CDD" id="cd06577">
    <property type="entry name" value="PASTA_pknB"/>
    <property type="match status" value="1"/>
</dbReference>
<dbReference type="Proteomes" id="UP000466785">
    <property type="component" value="Chromosome"/>
</dbReference>
<evidence type="ECO:0000313" key="2">
    <source>
        <dbReference type="EMBL" id="BBX52951.1"/>
    </source>
</evidence>
<dbReference type="EMBL" id="AP022570">
    <property type="protein sequence ID" value="BBX52951.1"/>
    <property type="molecule type" value="Genomic_DNA"/>
</dbReference>